<feature type="compositionally biased region" description="Basic and acidic residues" evidence="2">
    <location>
        <begin position="223"/>
        <end position="240"/>
    </location>
</feature>
<dbReference type="Proteomes" id="UP000683360">
    <property type="component" value="Unassembled WGS sequence"/>
</dbReference>
<feature type="compositionally biased region" description="Low complexity" evidence="2">
    <location>
        <begin position="170"/>
        <end position="185"/>
    </location>
</feature>
<name>A0A8S3Q662_MYTED</name>
<keyword evidence="5" id="KW-1185">Reference proteome</keyword>
<accession>A0A8S3Q662</accession>
<reference evidence="4" key="1">
    <citation type="submission" date="2021-03" db="EMBL/GenBank/DDBJ databases">
        <authorList>
            <person name="Bekaert M."/>
        </authorList>
    </citation>
    <scope>NUCLEOTIDE SEQUENCE</scope>
</reference>
<evidence type="ECO:0000256" key="2">
    <source>
        <dbReference type="SAM" id="MobiDB-lite"/>
    </source>
</evidence>
<organism evidence="4 5">
    <name type="scientific">Mytilus edulis</name>
    <name type="common">Blue mussel</name>
    <dbReference type="NCBI Taxonomy" id="6550"/>
    <lineage>
        <taxon>Eukaryota</taxon>
        <taxon>Metazoa</taxon>
        <taxon>Spiralia</taxon>
        <taxon>Lophotrochozoa</taxon>
        <taxon>Mollusca</taxon>
        <taxon>Bivalvia</taxon>
        <taxon>Autobranchia</taxon>
        <taxon>Pteriomorphia</taxon>
        <taxon>Mytilida</taxon>
        <taxon>Mytiloidea</taxon>
        <taxon>Mytilidae</taxon>
        <taxon>Mytilinae</taxon>
        <taxon>Mytilus</taxon>
    </lineage>
</organism>
<gene>
    <name evidence="4" type="ORF">MEDL_7145</name>
</gene>
<dbReference type="AlphaFoldDB" id="A0A8S3Q662"/>
<feature type="region of interest" description="Disordered" evidence="2">
    <location>
        <begin position="167"/>
        <end position="186"/>
    </location>
</feature>
<dbReference type="SUPFAM" id="SSF52540">
    <property type="entry name" value="P-loop containing nucleoside triphosphate hydrolases"/>
    <property type="match status" value="1"/>
</dbReference>
<dbReference type="OrthoDB" id="6116593at2759"/>
<feature type="region of interest" description="Disordered" evidence="2">
    <location>
        <begin position="140"/>
        <end position="159"/>
    </location>
</feature>
<dbReference type="InterPro" id="IPR036388">
    <property type="entry name" value="WH-like_DNA-bd_sf"/>
</dbReference>
<dbReference type="Gene3D" id="3.40.50.300">
    <property type="entry name" value="P-loop containing nucleotide triphosphate hydrolases"/>
    <property type="match status" value="1"/>
</dbReference>
<dbReference type="PANTHER" id="PTHR47679">
    <property type="entry name" value="PROTEIN TORNADO 1"/>
    <property type="match status" value="1"/>
</dbReference>
<dbReference type="PANTHER" id="PTHR47679:SF2">
    <property type="entry name" value="C-TERMINAL OF ROC (COR) DOMAIN-CONTAINING PROTEIN"/>
    <property type="match status" value="1"/>
</dbReference>
<dbReference type="Pfam" id="PF16095">
    <property type="entry name" value="COR-A"/>
    <property type="match status" value="1"/>
</dbReference>
<proteinExistence type="predicted"/>
<dbReference type="Pfam" id="PF08477">
    <property type="entry name" value="Roc"/>
    <property type="match status" value="1"/>
</dbReference>
<feature type="region of interest" description="Disordered" evidence="2">
    <location>
        <begin position="211"/>
        <end position="282"/>
    </location>
</feature>
<sequence>MIQEQTPLDKLDKPTSNEKLRQDYKSRLPGLPIEVQKLDKKSAQVFSSLLGEESYPHFESRVMLAGEQGTGKTTIARYLVGKRPTRFRMSTDGIELYNGLSYMDLKRKEWLGGEQDFSLEEITVSRSLLQEVKRKKNRQFQDTLSTSKDLSDMTADASTWDSEEDITYKSNVSPSSNSPSSTQSSLTKYENVKILTDIEIQDKDDANIIWTSPDHVSDQTSEIQDKDDARSTAIHMDKKSPGHVSGQTSGKQDKYDASSTAIHMDKKSPGHVSGQTSGKQDKYDASSTVIHMDKKSPGHVSGQTSKIQDKDDAFETAVLAKRSSSNRQSDISVFGGNSVVDSVNMNKRVAQNYTTRKENTDAANDTQICEASFDKFTTRNDYHDASIKSSFTGDLHIETVTERGVIRKLKRFFGITKQVKEVKVSITKEKFLEKSSKVGKKELHNKNIAPIIIWDFGGQDVFYSTHQTFLTYRAIYIIVLDGSRTLDDPCPYEQYLPGKSGHKTSRDYLLFWINTIVTYCKGSIRGFPKIMVVLTHKDQVSASGVEQRRHDIFGEIFKMFHKTPFMQQLVIDDEIFVNAKDKHDPEMAKIKAAIIRESERQPTWGESLPKCFIPLELEFASLIRRNISLITLDHLQKINSMQPIRSLSETELKVFLKFQHSIGKLLYFDERKLADRIILSPTLLIDAFKSIVTDRRFCEGNKKREEIWDAMGKKGVVSKQAIESVWKGKKYVTFYKDKDYLLNVMTHLDILVEPKRYGSDHTRITADFYYVASMVRAIDDSGYLQSDDITKRNIAIAFLSSSMMIPPALSFRFISYCLVCLGGEDLYGETNRDMLFHRSGVFTIDPSVDMYVLCEDERIVVRLVHADTNTLIMRDMASSINECLVSALEKISQLYIKTSSDESQHIDASFTTSICCNSPDNPCILPLPRLTNIDKTWTCPSHGIEHNVHTITSWFARKDEEECEPGCPVTNADFLRVTPSDLHLRRLSLLFSKSEAREIAINLGLSTKDLANTLETDDPRKWNFEVLRRCRDSIAVTFKHIKEAVEASGQEDVHILCKLVKADSIDFEKEADKWDMVPTEEHIDRLAPLVGNNSLPFLIELGMEFQTWEQITHRQNERDLVRLNKDILEEWRFQFCKMHSLKPTLRNVANAFINIGKNVQIVEKTLSDLF</sequence>
<feature type="domain" description="COR" evidence="3">
    <location>
        <begin position="612"/>
        <end position="753"/>
    </location>
</feature>
<dbReference type="InterPro" id="IPR027417">
    <property type="entry name" value="P-loop_NTPase"/>
</dbReference>
<evidence type="ECO:0000259" key="3">
    <source>
        <dbReference type="Pfam" id="PF16095"/>
    </source>
</evidence>
<evidence type="ECO:0000313" key="4">
    <source>
        <dbReference type="EMBL" id="CAG2191944.1"/>
    </source>
</evidence>
<evidence type="ECO:0000313" key="5">
    <source>
        <dbReference type="Proteomes" id="UP000683360"/>
    </source>
</evidence>
<evidence type="ECO:0000256" key="1">
    <source>
        <dbReference type="ARBA" id="ARBA00022737"/>
    </source>
</evidence>
<dbReference type="Gene3D" id="1.10.10.10">
    <property type="entry name" value="Winged helix-like DNA-binding domain superfamily/Winged helix DNA-binding domain"/>
    <property type="match status" value="1"/>
</dbReference>
<protein>
    <recommendedName>
        <fullName evidence="3">COR domain-containing protein</fullName>
    </recommendedName>
</protein>
<comment type="caution">
    <text evidence="4">The sequence shown here is derived from an EMBL/GenBank/DDBJ whole genome shotgun (WGS) entry which is preliminary data.</text>
</comment>
<keyword evidence="1" id="KW-0677">Repeat</keyword>
<feature type="region of interest" description="Disordered" evidence="2">
    <location>
        <begin position="1"/>
        <end position="24"/>
    </location>
</feature>
<dbReference type="InterPro" id="IPR032171">
    <property type="entry name" value="COR-A"/>
</dbReference>
<dbReference type="EMBL" id="CAJPWZ010000373">
    <property type="protein sequence ID" value="CAG2191944.1"/>
    <property type="molecule type" value="Genomic_DNA"/>
</dbReference>
<feature type="compositionally biased region" description="Basic and acidic residues" evidence="2">
    <location>
        <begin position="7"/>
        <end position="24"/>
    </location>
</feature>